<dbReference type="SUPFAM" id="SSF56219">
    <property type="entry name" value="DNase I-like"/>
    <property type="match status" value="1"/>
</dbReference>
<sequence>MIRNIIYIFLILFYSCSEENGMDSISINFGSNDSLDIITWNIENFPKDPSTINYVSDLIHAFDNIDIIALQEISDQSAFITLVNSLGADIWNGYPGSNNNYQSLSYLINTTNVEIIDSPYNILEDYEYYFAYRPPYVTKILFNNQEYILIDVHLKCCGDGELDETDSGDEETRRLWANYYLKEYVDTYFSNDNVIILGDFNDELTDQDSDNVFADFLDNSDYYFADFDIA</sequence>
<dbReference type="Pfam" id="PF03372">
    <property type="entry name" value="Exo_endo_phos"/>
    <property type="match status" value="1"/>
</dbReference>
<dbReference type="InterPro" id="IPR036691">
    <property type="entry name" value="Endo/exonu/phosph_ase_sf"/>
</dbReference>
<proteinExistence type="predicted"/>
<protein>
    <recommendedName>
        <fullName evidence="1">Endonuclease/exonuclease/phosphatase domain-containing protein</fullName>
    </recommendedName>
</protein>
<dbReference type="AlphaFoldDB" id="A0A382P5B1"/>
<dbReference type="Gene3D" id="3.60.10.10">
    <property type="entry name" value="Endonuclease/exonuclease/phosphatase"/>
    <property type="match status" value="1"/>
</dbReference>
<evidence type="ECO:0000259" key="1">
    <source>
        <dbReference type="Pfam" id="PF03372"/>
    </source>
</evidence>
<feature type="domain" description="Endonuclease/exonuclease/phosphatase" evidence="1">
    <location>
        <begin position="38"/>
        <end position="211"/>
    </location>
</feature>
<organism evidence="2">
    <name type="scientific">marine metagenome</name>
    <dbReference type="NCBI Taxonomy" id="408172"/>
    <lineage>
        <taxon>unclassified sequences</taxon>
        <taxon>metagenomes</taxon>
        <taxon>ecological metagenomes</taxon>
    </lineage>
</organism>
<dbReference type="EMBL" id="UINC01104165">
    <property type="protein sequence ID" value="SVC67112.1"/>
    <property type="molecule type" value="Genomic_DNA"/>
</dbReference>
<evidence type="ECO:0000313" key="2">
    <source>
        <dbReference type="EMBL" id="SVC67112.1"/>
    </source>
</evidence>
<dbReference type="InterPro" id="IPR005135">
    <property type="entry name" value="Endo/exonuclease/phosphatase"/>
</dbReference>
<feature type="non-terminal residue" evidence="2">
    <location>
        <position position="230"/>
    </location>
</feature>
<accession>A0A382P5B1</accession>
<name>A0A382P5B1_9ZZZZ</name>
<dbReference type="GO" id="GO:0003824">
    <property type="term" value="F:catalytic activity"/>
    <property type="evidence" value="ECO:0007669"/>
    <property type="project" value="InterPro"/>
</dbReference>
<reference evidence="2" key="1">
    <citation type="submission" date="2018-05" db="EMBL/GenBank/DDBJ databases">
        <authorList>
            <person name="Lanie J.A."/>
            <person name="Ng W.-L."/>
            <person name="Kazmierczak K.M."/>
            <person name="Andrzejewski T.M."/>
            <person name="Davidsen T.M."/>
            <person name="Wayne K.J."/>
            <person name="Tettelin H."/>
            <person name="Glass J.I."/>
            <person name="Rusch D."/>
            <person name="Podicherti R."/>
            <person name="Tsui H.-C.T."/>
            <person name="Winkler M.E."/>
        </authorList>
    </citation>
    <scope>NUCLEOTIDE SEQUENCE</scope>
</reference>
<gene>
    <name evidence="2" type="ORF">METZ01_LOCUS319966</name>
</gene>
<dbReference type="PROSITE" id="PS51257">
    <property type="entry name" value="PROKAR_LIPOPROTEIN"/>
    <property type="match status" value="1"/>
</dbReference>